<dbReference type="GeneID" id="20808961"/>
<dbReference type="AlphaFoldDB" id="W4GLE6"/>
<gene>
    <name evidence="1" type="ORF">H257_06965</name>
</gene>
<proteinExistence type="predicted"/>
<accession>W4GLE6</accession>
<dbReference type="RefSeq" id="XP_009830664.1">
    <property type="nucleotide sequence ID" value="XM_009832362.1"/>
</dbReference>
<name>W4GLE6_APHAT</name>
<reference evidence="1" key="1">
    <citation type="submission" date="2013-12" db="EMBL/GenBank/DDBJ databases">
        <title>The Genome Sequence of Aphanomyces astaci APO3.</title>
        <authorList>
            <consortium name="The Broad Institute Genomics Platform"/>
            <person name="Russ C."/>
            <person name="Tyler B."/>
            <person name="van West P."/>
            <person name="Dieguez-Uribeondo J."/>
            <person name="Young S.K."/>
            <person name="Zeng Q."/>
            <person name="Gargeya S."/>
            <person name="Fitzgerald M."/>
            <person name="Abouelleil A."/>
            <person name="Alvarado L."/>
            <person name="Chapman S.B."/>
            <person name="Gainer-Dewar J."/>
            <person name="Goldberg J."/>
            <person name="Griggs A."/>
            <person name="Gujja S."/>
            <person name="Hansen M."/>
            <person name="Howarth C."/>
            <person name="Imamovic A."/>
            <person name="Ireland A."/>
            <person name="Larimer J."/>
            <person name="McCowan C."/>
            <person name="Murphy C."/>
            <person name="Pearson M."/>
            <person name="Poon T.W."/>
            <person name="Priest M."/>
            <person name="Roberts A."/>
            <person name="Saif S."/>
            <person name="Shea T."/>
            <person name="Sykes S."/>
            <person name="Wortman J."/>
            <person name="Nusbaum C."/>
            <person name="Birren B."/>
        </authorList>
    </citation>
    <scope>NUCLEOTIDE SEQUENCE [LARGE SCALE GENOMIC DNA]</scope>
    <source>
        <strain evidence="1">APO3</strain>
    </source>
</reference>
<dbReference type="VEuPathDB" id="FungiDB:H257_06965"/>
<evidence type="ECO:0000313" key="1">
    <source>
        <dbReference type="EMBL" id="ETV79728.1"/>
    </source>
</evidence>
<dbReference type="EMBL" id="KI913127">
    <property type="protein sequence ID" value="ETV79728.1"/>
    <property type="molecule type" value="Genomic_DNA"/>
</dbReference>
<protein>
    <submittedName>
        <fullName evidence="1">Uncharacterized protein</fullName>
    </submittedName>
</protein>
<sequence>MRPEPAIVAAFHWLSVLISIYPAPATWLSKWGVLRAFGATVTPPDALMFTLTLSRTFKSTPPRCTCAPTHSLWHPSGWRLQWCPQRARRLPSPRLQFRSTLPPPHPNNPVERGQSRFGIVTGWRLRRVRLGPAAPPSLGIAGTVFTAPLRLSTPGYTAATPGEANTTDVMD</sequence>
<organism evidence="1">
    <name type="scientific">Aphanomyces astaci</name>
    <name type="common">Crayfish plague agent</name>
    <dbReference type="NCBI Taxonomy" id="112090"/>
    <lineage>
        <taxon>Eukaryota</taxon>
        <taxon>Sar</taxon>
        <taxon>Stramenopiles</taxon>
        <taxon>Oomycota</taxon>
        <taxon>Saprolegniomycetes</taxon>
        <taxon>Saprolegniales</taxon>
        <taxon>Verrucalvaceae</taxon>
        <taxon>Aphanomyces</taxon>
    </lineage>
</organism>